<keyword evidence="4 7" id="KW-0378">Hydrolase</keyword>
<dbReference type="Proteomes" id="UP000306274">
    <property type="component" value="Unassembled WGS sequence"/>
</dbReference>
<feature type="binding site" evidence="7">
    <location>
        <position position="250"/>
    </location>
    <ligand>
        <name>Zn(2+)</name>
        <dbReference type="ChEBI" id="CHEBI:29105"/>
        <label>3</label>
    </ligand>
</feature>
<comment type="catalytic activity">
    <reaction evidence="7">
        <text>Endonucleolytic cleavage to 5'-phosphooligonucleotide end-products.</text>
        <dbReference type="EC" id="3.1.21.2"/>
    </reaction>
</comment>
<comment type="function">
    <text evidence="7">Endonuclease IV plays a role in DNA repair. It cleaves phosphodiester bonds at apurinic or apyrimidinic (AP) sites, generating a 3'-hydroxyl group and a 5'-terminal sugar phosphate.</text>
</comment>
<dbReference type="InterPro" id="IPR013022">
    <property type="entry name" value="Xyl_isomerase-like_TIM-brl"/>
</dbReference>
<keyword evidence="7" id="KW-0540">Nuclease</keyword>
<keyword evidence="3 7" id="KW-0227">DNA damage</keyword>
<feature type="binding site" evidence="7">
    <location>
        <position position="280"/>
    </location>
    <ligand>
        <name>Zn(2+)</name>
        <dbReference type="ChEBI" id="CHEBI:29105"/>
        <label>2</label>
    </ligand>
</feature>
<keyword evidence="7" id="KW-0255">Endonuclease</keyword>
<dbReference type="RefSeq" id="WP_084996046.1">
    <property type="nucleotide sequence ID" value="NZ_JBLLLO010000110.1"/>
</dbReference>
<feature type="compositionally biased region" description="Basic and acidic residues" evidence="8">
    <location>
        <begin position="1"/>
        <end position="16"/>
    </location>
</feature>
<dbReference type="InterPro" id="IPR018246">
    <property type="entry name" value="AP_endonuc_F2_Zn_BS"/>
</dbReference>
<dbReference type="PANTHER" id="PTHR21445:SF0">
    <property type="entry name" value="APURINIC-APYRIMIDINIC ENDONUCLEASE"/>
    <property type="match status" value="1"/>
</dbReference>
<keyword evidence="6 7" id="KW-0234">DNA repair</keyword>
<dbReference type="PROSITE" id="PS00730">
    <property type="entry name" value="AP_NUCLEASE_F2_2"/>
    <property type="match status" value="1"/>
</dbReference>
<dbReference type="PROSITE" id="PS00729">
    <property type="entry name" value="AP_NUCLEASE_F2_1"/>
    <property type="match status" value="1"/>
</dbReference>
<dbReference type="InterPro" id="IPR001719">
    <property type="entry name" value="AP_endonuc_2"/>
</dbReference>
<protein>
    <recommendedName>
        <fullName evidence="7">Probable endonuclease 4</fullName>
        <ecNumber evidence="7">3.1.21.2</ecNumber>
    </recommendedName>
    <alternativeName>
        <fullName evidence="7">Endodeoxyribonuclease IV</fullName>
    </alternativeName>
    <alternativeName>
        <fullName evidence="7">Endonuclease IV</fullName>
    </alternativeName>
</protein>
<dbReference type="PROSITE" id="PS00731">
    <property type="entry name" value="AP_NUCLEASE_F2_3"/>
    <property type="match status" value="1"/>
</dbReference>
<sequence length="310" mass="33067">MRNPEDGNRPRTEDGSLTRNPVGGHVPVAGGLAKVGLAYARELAAETVQVFVANPRGWATPAGNPAQDELFRSECAAASMPAYVHAPYLINFGSHTEATVERSVDSLRHSLRRAREIGALGVVVHTGSATGGRPRAEALAQVREHMRPLLDELTHDDDPDLLLESTAGQGSSLCSRTWDFGPYFEALDAHPKLGICLDTCHIYAAGHDLAGPSGMRQTLDLLVETVGEGRLKLVHANDSKDVVGAHKDRHENIGAGHIGAEPFRELFAHPATEGVPLIIETPGGKEGHAADVARLKELRGAAGKRPRETA</sequence>
<dbReference type="SMART" id="SM00518">
    <property type="entry name" value="AP2Ec"/>
    <property type="match status" value="1"/>
</dbReference>
<evidence type="ECO:0000256" key="5">
    <source>
        <dbReference type="ARBA" id="ARBA00022833"/>
    </source>
</evidence>
<dbReference type="EC" id="3.1.21.2" evidence="7"/>
<gene>
    <name evidence="7" type="primary">nfo</name>
    <name evidence="10" type="ORF">E5Z02_10565</name>
</gene>
<dbReference type="EMBL" id="SRZK01000076">
    <property type="protein sequence ID" value="TGZ10332.1"/>
    <property type="molecule type" value="Genomic_DNA"/>
</dbReference>
<evidence type="ECO:0000256" key="2">
    <source>
        <dbReference type="ARBA" id="ARBA00022723"/>
    </source>
</evidence>
<evidence type="ECO:0000256" key="4">
    <source>
        <dbReference type="ARBA" id="ARBA00022801"/>
    </source>
</evidence>
<keyword evidence="11" id="KW-1185">Reference proteome</keyword>
<evidence type="ECO:0000256" key="3">
    <source>
        <dbReference type="ARBA" id="ARBA00022763"/>
    </source>
</evidence>
<comment type="cofactor">
    <cofactor evidence="7">
        <name>Zn(2+)</name>
        <dbReference type="ChEBI" id="CHEBI:29105"/>
    </cofactor>
    <text evidence="7">Binds 3 Zn(2+) ions.</text>
</comment>
<feature type="binding site" evidence="7">
    <location>
        <position position="235"/>
    </location>
    <ligand>
        <name>Zn(2+)</name>
        <dbReference type="ChEBI" id="CHEBI:29105"/>
        <label>2</label>
    </ligand>
</feature>
<dbReference type="InterPro" id="IPR036237">
    <property type="entry name" value="Xyl_isomerase-like_sf"/>
</dbReference>
<organism evidence="10 11">
    <name type="scientific">Streptomyces rhizosphaericola</name>
    <dbReference type="NCBI Taxonomy" id="2564098"/>
    <lineage>
        <taxon>Bacteria</taxon>
        <taxon>Bacillati</taxon>
        <taxon>Actinomycetota</taxon>
        <taxon>Actinomycetes</taxon>
        <taxon>Kitasatosporales</taxon>
        <taxon>Streptomycetaceae</taxon>
        <taxon>Streptomyces</taxon>
    </lineage>
</organism>
<feature type="binding site" evidence="7">
    <location>
        <position position="201"/>
    </location>
    <ligand>
        <name>Zn(2+)</name>
        <dbReference type="ChEBI" id="CHEBI:29105"/>
        <label>3</label>
    </ligand>
</feature>
<feature type="binding site" evidence="7">
    <location>
        <position position="248"/>
    </location>
    <ligand>
        <name>Zn(2+)</name>
        <dbReference type="ChEBI" id="CHEBI:29105"/>
        <label>3</label>
    </ligand>
</feature>
<dbReference type="CDD" id="cd00019">
    <property type="entry name" value="AP2Ec"/>
    <property type="match status" value="1"/>
</dbReference>
<dbReference type="PROSITE" id="PS51432">
    <property type="entry name" value="AP_NUCLEASE_F2_4"/>
    <property type="match status" value="1"/>
</dbReference>
<feature type="binding site" evidence="7">
    <location>
        <position position="164"/>
    </location>
    <ligand>
        <name>Zn(2+)</name>
        <dbReference type="ChEBI" id="CHEBI:29105"/>
        <label>2</label>
    </ligand>
</feature>
<evidence type="ECO:0000256" key="6">
    <source>
        <dbReference type="ARBA" id="ARBA00023204"/>
    </source>
</evidence>
<evidence type="ECO:0000256" key="7">
    <source>
        <dbReference type="HAMAP-Rule" id="MF_00152"/>
    </source>
</evidence>
<evidence type="ECO:0000313" key="10">
    <source>
        <dbReference type="EMBL" id="TGZ10332.1"/>
    </source>
</evidence>
<accession>A0ABY2PHE9</accession>
<evidence type="ECO:0000313" key="11">
    <source>
        <dbReference type="Proteomes" id="UP000306274"/>
    </source>
</evidence>
<evidence type="ECO:0000259" key="9">
    <source>
        <dbReference type="Pfam" id="PF01261"/>
    </source>
</evidence>
<dbReference type="SUPFAM" id="SSF51658">
    <property type="entry name" value="Xylose isomerase-like"/>
    <property type="match status" value="1"/>
</dbReference>
<evidence type="ECO:0000256" key="1">
    <source>
        <dbReference type="ARBA" id="ARBA00005340"/>
    </source>
</evidence>
<feature type="binding site" evidence="7">
    <location>
        <position position="198"/>
    </location>
    <ligand>
        <name>Zn(2+)</name>
        <dbReference type="ChEBI" id="CHEBI:29105"/>
        <label>2</label>
    </ligand>
</feature>
<reference evidence="10 11" key="1">
    <citation type="submission" date="2019-04" db="EMBL/GenBank/DDBJ databases">
        <title>Streptomyces rhizosphaericola sp. nov., an actinobacterium isolated from the wheat rhizosphere.</title>
        <authorList>
            <person name="Vargas Hoyos H.A."/>
            <person name="Santos S.N."/>
            <person name="Genuario D.B."/>
            <person name="Melo I.S."/>
            <person name="Da Silva L.J."/>
            <person name="Da Silva F.S.P."/>
            <person name="Zucchi T.D."/>
        </authorList>
    </citation>
    <scope>NUCLEOTIDE SEQUENCE [LARGE SCALE GENOMIC DNA]</scope>
    <source>
        <strain evidence="10 11">1AS2c</strain>
    </source>
</reference>
<dbReference type="Pfam" id="PF01261">
    <property type="entry name" value="AP_endonuc_2"/>
    <property type="match status" value="1"/>
</dbReference>
<feature type="binding site" evidence="7">
    <location>
        <position position="125"/>
    </location>
    <ligand>
        <name>Zn(2+)</name>
        <dbReference type="ChEBI" id="CHEBI:29105"/>
        <label>1</label>
    </ligand>
</feature>
<feature type="binding site" evidence="7">
    <location>
        <position position="85"/>
    </location>
    <ligand>
        <name>Zn(2+)</name>
        <dbReference type="ChEBI" id="CHEBI:29105"/>
        <label>1</label>
    </ligand>
</feature>
<dbReference type="NCBIfam" id="TIGR00587">
    <property type="entry name" value="nfo"/>
    <property type="match status" value="1"/>
</dbReference>
<comment type="caution">
    <text evidence="10">The sequence shown here is derived from an EMBL/GenBank/DDBJ whole genome shotgun (WGS) entry which is preliminary data.</text>
</comment>
<dbReference type="HAMAP" id="MF_00152">
    <property type="entry name" value="Nfo"/>
    <property type="match status" value="1"/>
</dbReference>
<feature type="binding site" evidence="7">
    <location>
        <position position="164"/>
    </location>
    <ligand>
        <name>Zn(2+)</name>
        <dbReference type="ChEBI" id="CHEBI:29105"/>
        <label>1</label>
    </ligand>
</feature>
<dbReference type="Gene3D" id="3.20.20.150">
    <property type="entry name" value="Divalent-metal-dependent TIM barrel enzymes"/>
    <property type="match status" value="1"/>
</dbReference>
<evidence type="ECO:0000256" key="8">
    <source>
        <dbReference type="SAM" id="MobiDB-lite"/>
    </source>
</evidence>
<keyword evidence="5 7" id="KW-0862">Zinc</keyword>
<feature type="region of interest" description="Disordered" evidence="8">
    <location>
        <begin position="1"/>
        <end position="24"/>
    </location>
</feature>
<name>A0ABY2PHE9_9ACTN</name>
<comment type="similarity">
    <text evidence="1 7">Belongs to the AP endonuclease 2 family.</text>
</comment>
<keyword evidence="2 7" id="KW-0479">Metal-binding</keyword>
<feature type="domain" description="Xylose isomerase-like TIM barrel" evidence="9">
    <location>
        <begin position="37"/>
        <end position="297"/>
    </location>
</feature>
<dbReference type="PANTHER" id="PTHR21445">
    <property type="entry name" value="ENDONUCLEASE IV ENDODEOXYRIBONUCLEASE IV"/>
    <property type="match status" value="1"/>
</dbReference>
<proteinExistence type="inferred from homology"/>